<feature type="compositionally biased region" description="Polar residues" evidence="1">
    <location>
        <begin position="685"/>
        <end position="697"/>
    </location>
</feature>
<gene>
    <name evidence="2" type="ORF">MYCGRDRAFT_91539</name>
</gene>
<feature type="compositionally biased region" description="Polar residues" evidence="1">
    <location>
        <begin position="569"/>
        <end position="590"/>
    </location>
</feature>
<feature type="region of interest" description="Disordered" evidence="1">
    <location>
        <begin position="489"/>
        <end position="731"/>
    </location>
</feature>
<sequence length="731" mass="79673">MTPRRKLVVDEATDAFRYQFESSFCDCVYPPTLLPFHPKHHSALSFKWLHCNWTFAFASTYSLFSRLLLRPDFHPHRDHRGRPHHRNSLHTPSRKETTPPPACIMADIANNAPTSPTTFSRWIPSLPTILNPFANADATPKEDEQSTTASNGLVKRPTGLSTISFNDSGHSGPPSPSRSSFFAEPSPSSNQSDRGGSPEGSVDGKRSKKSRPKTYYSVCHPPPESKARQKLHRRPRSLLQLHRVSEQRRPLPAYDVIPSANFSMRMHSAVGKVFRSRHGLCPNDLVVLQAENYSNGDEDENDQEARNVIGMICKGGRGGKDKDESVTAGRKLPRVLMAASGEEWESKTLANGGYEFFCPDSHGLGQTIRWIPKRNKDGSTVGRDGTRKFNFSTISPNTRRHPVIASLSKTALDINDTYKLPDPAGGTPLGTPQRSAANLLDDDEDPIDSTQQIFTPDQPLRDLITLTAIWVTFKEGWSASLKFDEVLPSAPGSPSKPSYSHGHAPSLTSLNSQPGSPGLSSGFAGSDKRSNSMKAFSSDLMRKTSLLGKDRNKRNSATAASDDGADASRNTSVATAVQTGRSRADSSSTVLVHRAASNRRRNNQLKEMVEGSSGTLEEVSSKREDDRRTGREGQGESESESDSEDDEEASEDARRRERKVSTDQSKSRGGSGSGSEGAGAPAVVQASTASHATNGSNRGRKKEVVRMKDGGAVKASGKQKGWKRLLCGLAK</sequence>
<evidence type="ECO:0000256" key="1">
    <source>
        <dbReference type="SAM" id="MobiDB-lite"/>
    </source>
</evidence>
<feature type="compositionally biased region" description="Basic residues" evidence="1">
    <location>
        <begin position="76"/>
        <end position="88"/>
    </location>
</feature>
<keyword evidence="3" id="KW-1185">Reference proteome</keyword>
<dbReference type="AlphaFoldDB" id="F9X652"/>
<feature type="compositionally biased region" description="Basic and acidic residues" evidence="1">
    <location>
        <begin position="619"/>
        <end position="634"/>
    </location>
</feature>
<dbReference type="eggNOG" id="ENOG502RZFD">
    <property type="taxonomic scope" value="Eukaryota"/>
</dbReference>
<dbReference type="OMA" id="EGWSHNF"/>
<dbReference type="InParanoid" id="F9X652"/>
<dbReference type="EMBL" id="CM001198">
    <property type="protein sequence ID" value="EGP89499.1"/>
    <property type="molecule type" value="Genomic_DNA"/>
</dbReference>
<dbReference type="KEGG" id="ztr:MYCGRDRAFT_91539"/>
<dbReference type="OrthoDB" id="5404323at2759"/>
<feature type="compositionally biased region" description="Basic and acidic residues" evidence="1">
    <location>
        <begin position="702"/>
        <end position="711"/>
    </location>
</feature>
<evidence type="ECO:0000313" key="3">
    <source>
        <dbReference type="Proteomes" id="UP000008062"/>
    </source>
</evidence>
<dbReference type="HOGENOM" id="CLU_022776_0_0_1"/>
<feature type="region of interest" description="Disordered" evidence="1">
    <location>
        <begin position="133"/>
        <end position="236"/>
    </location>
</feature>
<feature type="compositionally biased region" description="Low complexity" evidence="1">
    <location>
        <begin position="168"/>
        <end position="189"/>
    </location>
</feature>
<name>F9X652_ZYMTI</name>
<organism evidence="2 3">
    <name type="scientific">Zymoseptoria tritici (strain CBS 115943 / IPO323)</name>
    <name type="common">Speckled leaf blotch fungus</name>
    <name type="synonym">Septoria tritici</name>
    <dbReference type="NCBI Taxonomy" id="336722"/>
    <lineage>
        <taxon>Eukaryota</taxon>
        <taxon>Fungi</taxon>
        <taxon>Dikarya</taxon>
        <taxon>Ascomycota</taxon>
        <taxon>Pezizomycotina</taxon>
        <taxon>Dothideomycetes</taxon>
        <taxon>Dothideomycetidae</taxon>
        <taxon>Mycosphaerellales</taxon>
        <taxon>Mycosphaerellaceae</taxon>
        <taxon>Zymoseptoria</taxon>
    </lineage>
</organism>
<feature type="compositionally biased region" description="Polar residues" evidence="1">
    <location>
        <begin position="506"/>
        <end position="519"/>
    </location>
</feature>
<accession>F9X652</accession>
<reference evidence="2 3" key="1">
    <citation type="journal article" date="2011" name="PLoS Genet.">
        <title>Finished genome of the fungal wheat pathogen Mycosphaerella graminicola reveals dispensome structure, chromosome plasticity, and stealth pathogenesis.</title>
        <authorList>
            <person name="Goodwin S.B."/>
            <person name="Ben M'barek S."/>
            <person name="Dhillon B."/>
            <person name="Wittenberg A.H.J."/>
            <person name="Crane C.F."/>
            <person name="Hane J.K."/>
            <person name="Foster A.J."/>
            <person name="Van der Lee T.A.J."/>
            <person name="Grimwood J."/>
            <person name="Aerts A."/>
            <person name="Antoniw J."/>
            <person name="Bailey A."/>
            <person name="Bluhm B."/>
            <person name="Bowler J."/>
            <person name="Bristow J."/>
            <person name="van der Burgt A."/>
            <person name="Canto-Canche B."/>
            <person name="Churchill A.C.L."/>
            <person name="Conde-Ferraez L."/>
            <person name="Cools H.J."/>
            <person name="Coutinho P.M."/>
            <person name="Csukai M."/>
            <person name="Dehal P."/>
            <person name="De Wit P."/>
            <person name="Donzelli B."/>
            <person name="van de Geest H.C."/>
            <person name="van Ham R.C.H.J."/>
            <person name="Hammond-Kosack K.E."/>
            <person name="Henrissat B."/>
            <person name="Kilian A."/>
            <person name="Kobayashi A.K."/>
            <person name="Koopmann E."/>
            <person name="Kourmpetis Y."/>
            <person name="Kuzniar A."/>
            <person name="Lindquist E."/>
            <person name="Lombard V."/>
            <person name="Maliepaard C."/>
            <person name="Martins N."/>
            <person name="Mehrabi R."/>
            <person name="Nap J.P.H."/>
            <person name="Ponomarenko A."/>
            <person name="Rudd J.J."/>
            <person name="Salamov A."/>
            <person name="Schmutz J."/>
            <person name="Schouten H.J."/>
            <person name="Shapiro H."/>
            <person name="Stergiopoulos I."/>
            <person name="Torriani S.F.F."/>
            <person name="Tu H."/>
            <person name="de Vries R.P."/>
            <person name="Waalwijk C."/>
            <person name="Ware S.B."/>
            <person name="Wiebenga A."/>
            <person name="Zwiers L.-H."/>
            <person name="Oliver R.P."/>
            <person name="Grigoriev I.V."/>
            <person name="Kema G.H.J."/>
        </authorList>
    </citation>
    <scope>NUCLEOTIDE SEQUENCE [LARGE SCALE GENOMIC DNA]</scope>
    <source>
        <strain evidence="3">CBS 115943 / IPO323</strain>
    </source>
</reference>
<dbReference type="GeneID" id="13404081"/>
<dbReference type="STRING" id="336722.F9X652"/>
<feature type="compositionally biased region" description="Basic and acidic residues" evidence="1">
    <location>
        <begin position="651"/>
        <end position="661"/>
    </location>
</feature>
<protein>
    <submittedName>
        <fullName evidence="2">Uncharacterized protein</fullName>
    </submittedName>
</protein>
<feature type="region of interest" description="Disordered" evidence="1">
    <location>
        <begin position="420"/>
        <end position="450"/>
    </location>
</feature>
<dbReference type="Proteomes" id="UP000008062">
    <property type="component" value="Chromosome 3"/>
</dbReference>
<dbReference type="RefSeq" id="XP_003854523.1">
    <property type="nucleotide sequence ID" value="XM_003854475.1"/>
</dbReference>
<feature type="region of interest" description="Disordered" evidence="1">
    <location>
        <begin position="76"/>
        <end position="102"/>
    </location>
</feature>
<feature type="compositionally biased region" description="Acidic residues" evidence="1">
    <location>
        <begin position="635"/>
        <end position="650"/>
    </location>
</feature>
<evidence type="ECO:0000313" key="2">
    <source>
        <dbReference type="EMBL" id="EGP89499.1"/>
    </source>
</evidence>
<proteinExistence type="predicted"/>